<dbReference type="GO" id="GO:0016020">
    <property type="term" value="C:membrane"/>
    <property type="evidence" value="ECO:0007669"/>
    <property type="project" value="UniProtKB-SubCell"/>
</dbReference>
<dbReference type="InterPro" id="IPR000620">
    <property type="entry name" value="EamA_dom"/>
</dbReference>
<feature type="transmembrane region" description="Helical" evidence="5">
    <location>
        <begin position="124"/>
        <end position="140"/>
    </location>
</feature>
<keyword evidence="2 5" id="KW-0812">Transmembrane</keyword>
<evidence type="ECO:0000256" key="3">
    <source>
        <dbReference type="ARBA" id="ARBA00022989"/>
    </source>
</evidence>
<dbReference type="EMBL" id="QMDX01000004">
    <property type="protein sequence ID" value="TSD14258.1"/>
    <property type="molecule type" value="Genomic_DNA"/>
</dbReference>
<dbReference type="Gene3D" id="1.10.3730.20">
    <property type="match status" value="1"/>
</dbReference>
<dbReference type="RefSeq" id="WP_144261705.1">
    <property type="nucleotide sequence ID" value="NZ_QMDX01000004.1"/>
</dbReference>
<dbReference type="InterPro" id="IPR037185">
    <property type="entry name" value="EmrE-like"/>
</dbReference>
<dbReference type="PANTHER" id="PTHR32322">
    <property type="entry name" value="INNER MEMBRANE TRANSPORTER"/>
    <property type="match status" value="1"/>
</dbReference>
<gene>
    <name evidence="7" type="ORF">DP107_08380</name>
</gene>
<keyword evidence="8" id="KW-1185">Reference proteome</keyword>
<keyword evidence="4 5" id="KW-0472">Membrane</keyword>
<dbReference type="SUPFAM" id="SSF103481">
    <property type="entry name" value="Multidrug resistance efflux transporter EmrE"/>
    <property type="match status" value="2"/>
</dbReference>
<evidence type="ECO:0000256" key="4">
    <source>
        <dbReference type="ARBA" id="ARBA00023136"/>
    </source>
</evidence>
<reference evidence="7 8" key="1">
    <citation type="submission" date="2018-06" db="EMBL/GenBank/DDBJ databases">
        <title>Natronomonas sp. F16-60 a new haloarchaeon isolated from a solar saltern of Isla Cristina, Huelva, Spain.</title>
        <authorList>
            <person name="Duran-Viseras A."/>
            <person name="Sanchez-Porro C."/>
            <person name="Ventosa A."/>
        </authorList>
    </citation>
    <scope>NUCLEOTIDE SEQUENCE [LARGE SCALE GENOMIC DNA]</scope>
    <source>
        <strain evidence="7 8">F16-60</strain>
    </source>
</reference>
<feature type="transmembrane region" description="Helical" evidence="5">
    <location>
        <begin position="249"/>
        <end position="266"/>
    </location>
</feature>
<protein>
    <submittedName>
        <fullName evidence="7">EamA/RhaT family transporter</fullName>
    </submittedName>
</protein>
<dbReference type="InterPro" id="IPR050638">
    <property type="entry name" value="AA-Vitamin_Transporters"/>
</dbReference>
<evidence type="ECO:0000256" key="2">
    <source>
        <dbReference type="ARBA" id="ARBA00022692"/>
    </source>
</evidence>
<feature type="transmembrane region" description="Helical" evidence="5">
    <location>
        <begin position="179"/>
        <end position="199"/>
    </location>
</feature>
<feature type="transmembrane region" description="Helical" evidence="5">
    <location>
        <begin position="94"/>
        <end position="117"/>
    </location>
</feature>
<comment type="subcellular location">
    <subcellularLocation>
        <location evidence="1">Membrane</location>
        <topology evidence="1">Multi-pass membrane protein</topology>
    </subcellularLocation>
</comment>
<feature type="transmembrane region" description="Helical" evidence="5">
    <location>
        <begin position="219"/>
        <end position="237"/>
    </location>
</feature>
<evidence type="ECO:0000259" key="6">
    <source>
        <dbReference type="Pfam" id="PF00892"/>
    </source>
</evidence>
<evidence type="ECO:0000313" key="7">
    <source>
        <dbReference type="EMBL" id="TSD14258.1"/>
    </source>
</evidence>
<dbReference type="Proteomes" id="UP000319894">
    <property type="component" value="Unassembled WGS sequence"/>
</dbReference>
<dbReference type="PANTHER" id="PTHR32322:SF2">
    <property type="entry name" value="EAMA DOMAIN-CONTAINING PROTEIN"/>
    <property type="match status" value="1"/>
</dbReference>
<feature type="domain" description="EamA" evidence="6">
    <location>
        <begin position="154"/>
        <end position="288"/>
    </location>
</feature>
<feature type="transmembrane region" description="Helical" evidence="5">
    <location>
        <begin position="152"/>
        <end position="172"/>
    </location>
</feature>
<proteinExistence type="predicted"/>
<accession>A0A554NA30</accession>
<feature type="transmembrane region" description="Helical" evidence="5">
    <location>
        <begin position="272"/>
        <end position="288"/>
    </location>
</feature>
<evidence type="ECO:0000256" key="1">
    <source>
        <dbReference type="ARBA" id="ARBA00004141"/>
    </source>
</evidence>
<dbReference type="InParanoid" id="A0A554NA30"/>
<evidence type="ECO:0000256" key="5">
    <source>
        <dbReference type="SAM" id="Phobius"/>
    </source>
</evidence>
<evidence type="ECO:0000313" key="8">
    <source>
        <dbReference type="Proteomes" id="UP000319894"/>
    </source>
</evidence>
<feature type="domain" description="EamA" evidence="6">
    <location>
        <begin position="5"/>
        <end position="140"/>
    </location>
</feature>
<feature type="transmembrane region" description="Helical" evidence="5">
    <location>
        <begin position="69"/>
        <end position="88"/>
    </location>
</feature>
<sequence>MSRRSAVLLFAGLATMWGLSFPAITVGLRDLPPVLFAAFRYDVAAVLLLAYVGVTAAPGDRLPTERRDVSGVLAGGVFLVAANALLFIGQQTVASGVAAILQGLVPILTTLWALLLLDERLTPTGAAGVLLGFVGVALIIRPDPSNLLAADLRGKFIVLGQVVCVALGGVLVDRARPTIARAALTGWSMAVGGALLHLWSLAAGEPLLAATVSGTALGAIIYLGVFSTALAFVIYFTILERYGALETSLVAYLVPVVATVAGVVLLDESFTLATLGGFVVVFVGFALLKRRELADLVGLGEPAVGSGD</sequence>
<comment type="caution">
    <text evidence="7">The sequence shown here is derived from an EMBL/GenBank/DDBJ whole genome shotgun (WGS) entry which is preliminary data.</text>
</comment>
<dbReference type="Pfam" id="PF00892">
    <property type="entry name" value="EamA"/>
    <property type="match status" value="2"/>
</dbReference>
<feature type="transmembrane region" description="Helical" evidence="5">
    <location>
        <begin position="38"/>
        <end position="57"/>
    </location>
</feature>
<dbReference type="AlphaFoldDB" id="A0A554NA30"/>
<name>A0A554NA30_9EURY</name>
<organism evidence="7 8">
    <name type="scientific">Haloglomus irregulare</name>
    <dbReference type="NCBI Taxonomy" id="2234134"/>
    <lineage>
        <taxon>Archaea</taxon>
        <taxon>Methanobacteriati</taxon>
        <taxon>Methanobacteriota</taxon>
        <taxon>Stenosarchaea group</taxon>
        <taxon>Halobacteria</taxon>
        <taxon>Halobacteriales</taxon>
        <taxon>Natronomonadaceae</taxon>
        <taxon>Haloglomus</taxon>
    </lineage>
</organism>
<keyword evidence="3 5" id="KW-1133">Transmembrane helix</keyword>